<comment type="caution">
    <text evidence="3">The sequence shown here is derived from an EMBL/GenBank/DDBJ whole genome shotgun (WGS) entry which is preliminary data.</text>
</comment>
<dbReference type="EMBL" id="MLJI01000003">
    <property type="protein sequence ID" value="ORM87949.1"/>
    <property type="molecule type" value="Genomic_DNA"/>
</dbReference>
<feature type="transmembrane region" description="Helical" evidence="1">
    <location>
        <begin position="64"/>
        <end position="92"/>
    </location>
</feature>
<dbReference type="InterPro" id="IPR051158">
    <property type="entry name" value="Metallophosphoesterase_sf"/>
</dbReference>
<dbReference type="InterPro" id="IPR004843">
    <property type="entry name" value="Calcineurin-like_PHP"/>
</dbReference>
<dbReference type="PANTHER" id="PTHR31302:SF0">
    <property type="entry name" value="TRANSMEMBRANE PROTEIN WITH METALLOPHOSPHOESTERASE DOMAIN"/>
    <property type="match status" value="1"/>
</dbReference>
<keyword evidence="1" id="KW-0472">Membrane</keyword>
<dbReference type="Pfam" id="PF00149">
    <property type="entry name" value="Metallophos"/>
    <property type="match status" value="1"/>
</dbReference>
<dbReference type="OrthoDB" id="9780884at2"/>
<dbReference type="CDD" id="cd07385">
    <property type="entry name" value="MPP_YkuE_C"/>
    <property type="match status" value="1"/>
</dbReference>
<sequence>MFHLIFSIPGWYVIARFIAPLALPLGVKILFSAVVLLATQYLWLSRFTSGSIMSPEMPRPVIILFNWAFCAVLFLAMLQVLIDAVGLIALLAGHPLVISPEVRYLAGGIAMLLAAVGVHQAIRVPPVKDVVFNIKNLPAEFEGYQLLQLTDLHISKLFNGKWTAKMVEKAMALEVDLIVVTGDVIDGTLNNRRNDVAPLQGLSAPDGVFAITGNHEYFFEQARWTEHLAALGLKPLLNSHAVVTRDDASLVIVGVTDASAPGRGAPGPDLARALSGAPLNAPVVLLDHQPRNARQNAAQGADVQLSGHTHGGLIAGFDRLFAKPNGGFVSGLYAVEGMQLYVNNGTALWPGMAVRLGRPSELTRITLKRAN</sequence>
<evidence type="ECO:0000256" key="1">
    <source>
        <dbReference type="SAM" id="Phobius"/>
    </source>
</evidence>
<keyword evidence="4" id="KW-1185">Reference proteome</keyword>
<keyword evidence="1" id="KW-0812">Transmembrane</keyword>
<dbReference type="AlphaFoldDB" id="A0A1X1EGF0"/>
<reference evidence="3 4" key="1">
    <citation type="journal article" date="2017" name="Antonie Van Leeuwenhoek">
        <title>Phylogenomic resolution of the bacterial genus Pantoea and its relationship with Erwinia and Tatumella.</title>
        <authorList>
            <person name="Palmer M."/>
            <person name="Steenkamp E.T."/>
            <person name="Coetzee M.P."/>
            <person name="Chan W.Y."/>
            <person name="van Zyl E."/>
            <person name="De Maayer P."/>
            <person name="Coutinho T.A."/>
            <person name="Blom J."/>
            <person name="Smits T.H."/>
            <person name="Duffy B."/>
            <person name="Venter S.N."/>
        </authorList>
    </citation>
    <scope>NUCLEOTIDE SEQUENCE [LARGE SCALE GENOMIC DNA]</scope>
    <source>
        <strain evidence="3 4">LMG 2657</strain>
    </source>
</reference>
<dbReference type="Gene3D" id="3.60.21.10">
    <property type="match status" value="1"/>
</dbReference>
<feature type="domain" description="Calcineurin-like phosphoesterase" evidence="2">
    <location>
        <begin position="146"/>
        <end position="311"/>
    </location>
</feature>
<organism evidence="3 4">
    <name type="scientific">Pantoea cypripedii</name>
    <name type="common">Pectobacterium cypripedii</name>
    <name type="synonym">Erwinia cypripedii</name>
    <dbReference type="NCBI Taxonomy" id="55209"/>
    <lineage>
        <taxon>Bacteria</taxon>
        <taxon>Pseudomonadati</taxon>
        <taxon>Pseudomonadota</taxon>
        <taxon>Gammaproteobacteria</taxon>
        <taxon>Enterobacterales</taxon>
        <taxon>Erwiniaceae</taxon>
        <taxon>Pantoea</taxon>
    </lineage>
</organism>
<evidence type="ECO:0000313" key="4">
    <source>
        <dbReference type="Proteomes" id="UP000193749"/>
    </source>
</evidence>
<dbReference type="SUPFAM" id="SSF56300">
    <property type="entry name" value="Metallo-dependent phosphatases"/>
    <property type="match status" value="1"/>
</dbReference>
<gene>
    <name evidence="3" type="ORF">HA50_28855</name>
</gene>
<evidence type="ECO:0000259" key="2">
    <source>
        <dbReference type="Pfam" id="PF00149"/>
    </source>
</evidence>
<protein>
    <submittedName>
        <fullName evidence="3">Metallophosphoesterase</fullName>
    </submittedName>
</protein>
<keyword evidence="1" id="KW-1133">Transmembrane helix</keyword>
<dbReference type="PANTHER" id="PTHR31302">
    <property type="entry name" value="TRANSMEMBRANE PROTEIN WITH METALLOPHOSPHOESTERASE DOMAIN-RELATED"/>
    <property type="match status" value="1"/>
</dbReference>
<evidence type="ECO:0000313" key="3">
    <source>
        <dbReference type="EMBL" id="ORM87949.1"/>
    </source>
</evidence>
<accession>A0A1X1EGF0</accession>
<proteinExistence type="predicted"/>
<feature type="transmembrane region" description="Helical" evidence="1">
    <location>
        <begin position="21"/>
        <end position="44"/>
    </location>
</feature>
<dbReference type="STRING" id="55209.HA50_28855"/>
<dbReference type="RefSeq" id="WP_084880912.1">
    <property type="nucleotide sequence ID" value="NZ_JAGGMY010000004.1"/>
</dbReference>
<dbReference type="GO" id="GO:0016787">
    <property type="term" value="F:hydrolase activity"/>
    <property type="evidence" value="ECO:0007669"/>
    <property type="project" value="InterPro"/>
</dbReference>
<dbReference type="InterPro" id="IPR029052">
    <property type="entry name" value="Metallo-depent_PP-like"/>
</dbReference>
<name>A0A1X1EGF0_PANCY</name>
<dbReference type="Proteomes" id="UP000193749">
    <property type="component" value="Unassembled WGS sequence"/>
</dbReference>